<keyword evidence="1" id="KW-0805">Transcription regulation</keyword>
<keyword evidence="3" id="KW-0804">Transcription</keyword>
<evidence type="ECO:0000259" key="4">
    <source>
        <dbReference type="PROSITE" id="PS50043"/>
    </source>
</evidence>
<evidence type="ECO:0000256" key="3">
    <source>
        <dbReference type="ARBA" id="ARBA00023163"/>
    </source>
</evidence>
<evidence type="ECO:0000256" key="2">
    <source>
        <dbReference type="ARBA" id="ARBA00023125"/>
    </source>
</evidence>
<dbReference type="SUPFAM" id="SSF46894">
    <property type="entry name" value="C-terminal effector domain of the bipartite response regulators"/>
    <property type="match status" value="1"/>
</dbReference>
<dbReference type="PRINTS" id="PR00038">
    <property type="entry name" value="HTHLUXR"/>
</dbReference>
<evidence type="ECO:0000313" key="5">
    <source>
        <dbReference type="EMBL" id="ABP72930.1"/>
    </source>
</evidence>
<dbReference type="SUPFAM" id="SSF52172">
    <property type="entry name" value="CheY-like"/>
    <property type="match status" value="1"/>
</dbReference>
<dbReference type="SMART" id="SM00421">
    <property type="entry name" value="HTH_LUXR"/>
    <property type="match status" value="1"/>
</dbReference>
<dbReference type="InterPro" id="IPR000792">
    <property type="entry name" value="Tscrpt_reg_LuxR_C"/>
</dbReference>
<dbReference type="AlphaFoldDB" id="A4WZW6"/>
<geneLocation type="plasmid" evidence="5">
    <name>pRSPA02</name>
</geneLocation>
<keyword evidence="2" id="KW-0238">DNA-binding</keyword>
<dbReference type="Gene3D" id="3.40.50.2300">
    <property type="match status" value="1"/>
</dbReference>
<keyword evidence="5" id="KW-0614">Plasmid</keyword>
<evidence type="ECO:0000256" key="1">
    <source>
        <dbReference type="ARBA" id="ARBA00023015"/>
    </source>
</evidence>
<protein>
    <recommendedName>
        <fullName evidence="4">HTH luxR-type domain-containing protein</fullName>
    </recommendedName>
</protein>
<dbReference type="KEGG" id="rsq:Rsph17025_4078"/>
<reference evidence="5" key="1">
    <citation type="submission" date="2007-04" db="EMBL/GenBank/DDBJ databases">
        <title>Complete sequence of plasmid pRSPA02 of Rhodobacter sphaeroides ATCC 17025.</title>
        <authorList>
            <consortium name="US DOE Joint Genome Institute"/>
            <person name="Copeland A."/>
            <person name="Lucas S."/>
            <person name="Lapidus A."/>
            <person name="Barry K."/>
            <person name="Detter J.C."/>
            <person name="Glavina del Rio T."/>
            <person name="Hammon N."/>
            <person name="Israni S."/>
            <person name="Dalin E."/>
            <person name="Tice H."/>
            <person name="Pitluck S."/>
            <person name="Chertkov O."/>
            <person name="Brettin T."/>
            <person name="Bruce D."/>
            <person name="Han C."/>
            <person name="Schmutz J."/>
            <person name="Larimer F."/>
            <person name="Land M."/>
            <person name="Hauser L."/>
            <person name="Kyrpides N."/>
            <person name="Kim E."/>
            <person name="Richardson P."/>
            <person name="Mackenzie C."/>
            <person name="Choudhary M."/>
            <person name="Donohue T.J."/>
            <person name="Kaplan S."/>
        </authorList>
    </citation>
    <scope>NUCLEOTIDE SEQUENCE [LARGE SCALE GENOMIC DNA]</scope>
    <source>
        <strain evidence="5">ATCC 17025</strain>
        <plasmid evidence="5">pRSPA02</plasmid>
    </source>
</reference>
<dbReference type="PANTHER" id="PTHR44688:SF16">
    <property type="entry name" value="DNA-BINDING TRANSCRIPTIONAL ACTIVATOR DEVR_DOSR"/>
    <property type="match status" value="1"/>
</dbReference>
<dbReference type="InterPro" id="IPR016032">
    <property type="entry name" value="Sig_transdc_resp-reg_C-effctor"/>
</dbReference>
<dbReference type="InterPro" id="IPR011006">
    <property type="entry name" value="CheY-like_superfamily"/>
</dbReference>
<dbReference type="PANTHER" id="PTHR44688">
    <property type="entry name" value="DNA-BINDING TRANSCRIPTIONAL ACTIVATOR DEVR_DOSR"/>
    <property type="match status" value="1"/>
</dbReference>
<dbReference type="EMBL" id="CP000663">
    <property type="protein sequence ID" value="ABP72930.1"/>
    <property type="molecule type" value="Genomic_DNA"/>
</dbReference>
<dbReference type="GO" id="GO:0003677">
    <property type="term" value="F:DNA binding"/>
    <property type="evidence" value="ECO:0007669"/>
    <property type="project" value="UniProtKB-KW"/>
</dbReference>
<dbReference type="BioCyc" id="RSPH349102:G1G8M-4206-MONOMER"/>
<proteinExistence type="predicted"/>
<dbReference type="Pfam" id="PF00196">
    <property type="entry name" value="GerE"/>
    <property type="match status" value="1"/>
</dbReference>
<feature type="domain" description="HTH luxR-type" evidence="4">
    <location>
        <begin position="166"/>
        <end position="231"/>
    </location>
</feature>
<sequence>MLTKAMERVESRKLFWLVDGHALRRASLCVFLMPWAHKRRLDLRQFADPAEAEGGEVPEICLLSTGSRSLRDEGVRRSLDGIASAAGDVPVILMPERMDEEDVRDALHLGVRGLLPTSIEPRVAIAALDLVLAGGCYFPVEVPAGQPFPLPSPGPATGLREAPLAAEGLDMPLTDRQNEVLRSLGAGASNKEIARQLSISEATVKIHVRHLMRKYGVSNRTQVAILAMRKTAEVADLRSPRRA</sequence>
<dbReference type="CDD" id="cd06170">
    <property type="entry name" value="LuxR_C_like"/>
    <property type="match status" value="1"/>
</dbReference>
<organism evidence="5">
    <name type="scientific">Cereibacter sphaeroides (strain ATCC 17025 / ATH 2.4.3)</name>
    <name type="common">Rhodobacter sphaeroides</name>
    <dbReference type="NCBI Taxonomy" id="349102"/>
    <lineage>
        <taxon>Bacteria</taxon>
        <taxon>Pseudomonadati</taxon>
        <taxon>Pseudomonadota</taxon>
        <taxon>Alphaproteobacteria</taxon>
        <taxon>Rhodobacterales</taxon>
        <taxon>Paracoccaceae</taxon>
        <taxon>Cereibacter</taxon>
    </lineage>
</organism>
<accession>A4WZW6</accession>
<dbReference type="GO" id="GO:0006355">
    <property type="term" value="P:regulation of DNA-templated transcription"/>
    <property type="evidence" value="ECO:0007669"/>
    <property type="project" value="InterPro"/>
</dbReference>
<name>A4WZW6_CERS5</name>
<dbReference type="PROSITE" id="PS50043">
    <property type="entry name" value="HTH_LUXR_2"/>
    <property type="match status" value="1"/>
</dbReference>
<gene>
    <name evidence="5" type="ordered locus">Rsph17025_4078</name>
</gene>
<dbReference type="HOGENOM" id="CLU_000445_90_8_5"/>
<dbReference type="PROSITE" id="PS00622">
    <property type="entry name" value="HTH_LUXR_1"/>
    <property type="match status" value="1"/>
</dbReference>